<evidence type="ECO:0000313" key="2">
    <source>
        <dbReference type="EMBL" id="KAF2488823.1"/>
    </source>
</evidence>
<name>A0A6A6QB19_9PEZI</name>
<evidence type="ECO:0000256" key="1">
    <source>
        <dbReference type="SAM" id="MobiDB-lite"/>
    </source>
</evidence>
<sequence>MTDGEIKAPKTRFDDKLSPPFPENPLSTYAPAKWPEALSREFLHFGANYYTSPPKGAPAIAQRRESATNLSAALLAHYCPSRVGWALHIDTTGSLSATARLHRTTKSWCAASLQLDDGSLTHIIFNTIADRTDDATKALATKEDRAFWHHLERWGGLPMRLLPTPATKLGGTRIQKVVVGGEEVAHALVVLVVGTQFEFYTFSKRDGLGDQLVPWYGGGVAEPVVRDGDQERRVTNVLMADEEDMRGVDAYIEAYLSLMGAE</sequence>
<feature type="region of interest" description="Disordered" evidence="1">
    <location>
        <begin position="1"/>
        <end position="22"/>
    </location>
</feature>
<dbReference type="OrthoDB" id="10308979at2759"/>
<reference evidence="2" key="1">
    <citation type="journal article" date="2020" name="Stud. Mycol.">
        <title>101 Dothideomycetes genomes: a test case for predicting lifestyles and emergence of pathogens.</title>
        <authorList>
            <person name="Haridas S."/>
            <person name="Albert R."/>
            <person name="Binder M."/>
            <person name="Bloem J."/>
            <person name="Labutti K."/>
            <person name="Salamov A."/>
            <person name="Andreopoulos B."/>
            <person name="Baker S."/>
            <person name="Barry K."/>
            <person name="Bills G."/>
            <person name="Bluhm B."/>
            <person name="Cannon C."/>
            <person name="Castanera R."/>
            <person name="Culley D."/>
            <person name="Daum C."/>
            <person name="Ezra D."/>
            <person name="Gonzalez J."/>
            <person name="Henrissat B."/>
            <person name="Kuo A."/>
            <person name="Liang C."/>
            <person name="Lipzen A."/>
            <person name="Lutzoni F."/>
            <person name="Magnuson J."/>
            <person name="Mondo S."/>
            <person name="Nolan M."/>
            <person name="Ohm R."/>
            <person name="Pangilinan J."/>
            <person name="Park H.-J."/>
            <person name="Ramirez L."/>
            <person name="Alfaro M."/>
            <person name="Sun H."/>
            <person name="Tritt A."/>
            <person name="Yoshinaga Y."/>
            <person name="Zwiers L.-H."/>
            <person name="Turgeon B."/>
            <person name="Goodwin S."/>
            <person name="Spatafora J."/>
            <person name="Crous P."/>
            <person name="Grigoriev I."/>
        </authorList>
    </citation>
    <scope>NUCLEOTIDE SEQUENCE</scope>
    <source>
        <strain evidence="2">CBS 269.34</strain>
    </source>
</reference>
<dbReference type="AlphaFoldDB" id="A0A6A6QB19"/>
<proteinExistence type="predicted"/>
<keyword evidence="3" id="KW-1185">Reference proteome</keyword>
<feature type="compositionally biased region" description="Basic and acidic residues" evidence="1">
    <location>
        <begin position="1"/>
        <end position="17"/>
    </location>
</feature>
<protein>
    <submittedName>
        <fullName evidence="2">Uncharacterized protein</fullName>
    </submittedName>
</protein>
<organism evidence="2 3">
    <name type="scientific">Lophium mytilinum</name>
    <dbReference type="NCBI Taxonomy" id="390894"/>
    <lineage>
        <taxon>Eukaryota</taxon>
        <taxon>Fungi</taxon>
        <taxon>Dikarya</taxon>
        <taxon>Ascomycota</taxon>
        <taxon>Pezizomycotina</taxon>
        <taxon>Dothideomycetes</taxon>
        <taxon>Pleosporomycetidae</taxon>
        <taxon>Mytilinidiales</taxon>
        <taxon>Mytilinidiaceae</taxon>
        <taxon>Lophium</taxon>
    </lineage>
</organism>
<gene>
    <name evidence="2" type="ORF">BU16DRAFT_623103</name>
</gene>
<dbReference type="Proteomes" id="UP000799750">
    <property type="component" value="Unassembled WGS sequence"/>
</dbReference>
<accession>A0A6A6QB19</accession>
<evidence type="ECO:0000313" key="3">
    <source>
        <dbReference type="Proteomes" id="UP000799750"/>
    </source>
</evidence>
<dbReference type="EMBL" id="MU004200">
    <property type="protein sequence ID" value="KAF2488823.1"/>
    <property type="molecule type" value="Genomic_DNA"/>
</dbReference>